<dbReference type="EMBL" id="JACHNB010000001">
    <property type="protein sequence ID" value="MBB4739294.1"/>
    <property type="molecule type" value="Genomic_DNA"/>
</dbReference>
<proteinExistence type="predicted"/>
<evidence type="ECO:0000313" key="3">
    <source>
        <dbReference type="EMBL" id="MBB4739294.1"/>
    </source>
</evidence>
<feature type="chain" id="PRO_5031088818" evidence="2">
    <location>
        <begin position="22"/>
        <end position="238"/>
    </location>
</feature>
<dbReference type="Proteomes" id="UP000546162">
    <property type="component" value="Unassembled WGS sequence"/>
</dbReference>
<feature type="compositionally biased region" description="Gly residues" evidence="1">
    <location>
        <begin position="207"/>
        <end position="219"/>
    </location>
</feature>
<dbReference type="AlphaFoldDB" id="A0A7W7M6Y6"/>
<keyword evidence="4" id="KW-1185">Reference proteome</keyword>
<evidence type="ECO:0000313" key="4">
    <source>
        <dbReference type="Proteomes" id="UP000546162"/>
    </source>
</evidence>
<organism evidence="3 4">
    <name type="scientific">Actinoplanes octamycinicus</name>
    <dbReference type="NCBI Taxonomy" id="135948"/>
    <lineage>
        <taxon>Bacteria</taxon>
        <taxon>Bacillati</taxon>
        <taxon>Actinomycetota</taxon>
        <taxon>Actinomycetes</taxon>
        <taxon>Micromonosporales</taxon>
        <taxon>Micromonosporaceae</taxon>
        <taxon>Actinoplanes</taxon>
    </lineage>
</organism>
<sequence>MSRRIAAMVALATATTGLAGAATAGPAAAAPSRGPQPITTWLRPVPANVPSWIDIAWRTDRTICDAQVRVRGERVRVEYFGNRRGAVFSRGSTLTPRRTDVTRVRVTPFTAFGGVAKLWATISYDECGWRSRTQTRTTVLSLPVMRTNSPGGQGGPGGPGTGLPGGPTGQHGPGQGHSDNPQQGGAHPGGSHPGGGGQGGHQQDWPGHGGPGQGGGQGGQQQDWPGHGGPGQGGGGHH</sequence>
<feature type="region of interest" description="Disordered" evidence="1">
    <location>
        <begin position="138"/>
        <end position="238"/>
    </location>
</feature>
<feature type="signal peptide" evidence="2">
    <location>
        <begin position="1"/>
        <end position="21"/>
    </location>
</feature>
<protein>
    <submittedName>
        <fullName evidence="3">Uncharacterized protein</fullName>
    </submittedName>
</protein>
<feature type="compositionally biased region" description="Gly residues" evidence="1">
    <location>
        <begin position="151"/>
        <end position="175"/>
    </location>
</feature>
<name>A0A7W7M6Y6_9ACTN</name>
<evidence type="ECO:0000256" key="1">
    <source>
        <dbReference type="SAM" id="MobiDB-lite"/>
    </source>
</evidence>
<accession>A0A7W7M6Y6</accession>
<gene>
    <name evidence="3" type="ORF">BJY16_002753</name>
</gene>
<reference evidence="3 4" key="1">
    <citation type="submission" date="2020-08" db="EMBL/GenBank/DDBJ databases">
        <title>Sequencing the genomes of 1000 actinobacteria strains.</title>
        <authorList>
            <person name="Klenk H.-P."/>
        </authorList>
    </citation>
    <scope>NUCLEOTIDE SEQUENCE [LARGE SCALE GENOMIC DNA]</scope>
    <source>
        <strain evidence="3 4">DSM 45809</strain>
    </source>
</reference>
<dbReference type="RefSeq" id="WP_185039857.1">
    <property type="nucleotide sequence ID" value="NZ_BAABFG010000005.1"/>
</dbReference>
<comment type="caution">
    <text evidence="3">The sequence shown here is derived from an EMBL/GenBank/DDBJ whole genome shotgun (WGS) entry which is preliminary data.</text>
</comment>
<keyword evidence="2" id="KW-0732">Signal</keyword>
<evidence type="ECO:0000256" key="2">
    <source>
        <dbReference type="SAM" id="SignalP"/>
    </source>
</evidence>
<feature type="compositionally biased region" description="Gly residues" evidence="1">
    <location>
        <begin position="186"/>
        <end position="200"/>
    </location>
</feature>
<feature type="compositionally biased region" description="Gly residues" evidence="1">
    <location>
        <begin position="226"/>
        <end position="238"/>
    </location>
</feature>